<dbReference type="GO" id="GO:0051301">
    <property type="term" value="P:cell division"/>
    <property type="evidence" value="ECO:0007669"/>
    <property type="project" value="UniProtKB-KW"/>
</dbReference>
<comment type="subcellular location">
    <subcellularLocation>
        <location evidence="1">Nucleus</location>
    </subcellularLocation>
</comment>
<evidence type="ECO:0008006" key="9">
    <source>
        <dbReference type="Google" id="ProtNLM"/>
    </source>
</evidence>
<dbReference type="InterPro" id="IPR016024">
    <property type="entry name" value="ARM-type_fold"/>
</dbReference>
<feature type="region of interest" description="Disordered" evidence="6">
    <location>
        <begin position="1144"/>
        <end position="1241"/>
    </location>
</feature>
<dbReference type="Proteomes" id="UP000620104">
    <property type="component" value="Unassembled WGS sequence"/>
</dbReference>
<evidence type="ECO:0000256" key="4">
    <source>
        <dbReference type="ARBA" id="ARBA00023242"/>
    </source>
</evidence>
<comment type="caution">
    <text evidence="7">The sequence shown here is derived from an EMBL/GenBank/DDBJ whole genome shotgun (WGS) entry which is preliminary data.</text>
</comment>
<keyword evidence="3" id="KW-0498">Mitosis</keyword>
<dbReference type="GO" id="GO:0000785">
    <property type="term" value="C:chromatin"/>
    <property type="evidence" value="ECO:0007669"/>
    <property type="project" value="TreeGrafter"/>
</dbReference>
<feature type="compositionally biased region" description="Basic and acidic residues" evidence="6">
    <location>
        <begin position="1170"/>
        <end position="1184"/>
    </location>
</feature>
<feature type="compositionally biased region" description="Acidic residues" evidence="6">
    <location>
        <begin position="1185"/>
        <end position="1195"/>
    </location>
</feature>
<dbReference type="PANTHER" id="PTHR12663:SF0">
    <property type="entry name" value="PRECOCIOUS DISSOCIATION OF SISTERS 5, ISOFORM A"/>
    <property type="match status" value="1"/>
</dbReference>
<accession>A0A8H3TUD6</accession>
<keyword evidence="2" id="KW-0132">Cell division</keyword>
<keyword evidence="8" id="KW-1185">Reference proteome</keyword>
<protein>
    <recommendedName>
        <fullName evidence="9">Sister chromatid cohesion protein PDS5</fullName>
    </recommendedName>
</protein>
<dbReference type="SUPFAM" id="SSF48371">
    <property type="entry name" value="ARM repeat"/>
    <property type="match status" value="1"/>
</dbReference>
<sequence>MAAPVLKKLVFPEKLVQNSKSTGIDALLKKLHDLHEKLKVLQQDETDLKSLNTVSKELINNTLLLHKDKGVKAYVACCLVDILRLYAPDAPYNDAQIKDIFQFILRQLTQNLKQSQSAFGATKGKGKAGWNTSRITDVPYYAQYYYVLESLATIKSVCLIPDLEGADGLVKEYVQGMLSIARPDVSKTMLRFLQEIVVSLVEESATIPAGVLDCLLGQVTGSKDHTDLPVFLLATGVLTEAAQAFHRPLQSHIVGIYNDHARPQDDEDLSELVKANELIIVLFEHCPRVLLQVFPQLEETLQHDSVQIRILGTDTLSTIFGLAGKYNFSVGSSGSHVIYRSTWEAWLRRRTDKAVAVRIAWVKGAKAPLTNHPELRKELEVAIAEKLNDVDDRVRGAVCKMLGSLDYETAAHHVTLETMKALGERLLDRKLAVCEEAFEGLGRLYDLAYPQIYAEDVTAVEQFAWIPAKMFGSYCENDTPAIRQIIENTTAKYLLPLPDPKVTNETAWTERLLAVAPAEDSKAFISFMNMSNLPEPGLRPWEVYLQACIQYNGGVMDDREKEITLMLDQICRFLSMSFDNATEVVSDLKEFATANEKRSYQYMETLLKTDSDVFDIVKAKIELLKRITQQQPAILDTFTAVCRRASLWIVNRSSIHTLLQATAESGKTSAKAAQLLRFVSKHRPGIFKYHIAELQKTISDKRTPISLEAGIRCLAQASFGNASLKLDSKTVDRAVQMCTGNNVCLAKYSARLLGQMKLTDAIEKVIQDVFDKFSEGATESYPACIAAITEMCRSASLLVHDHWSSIEAVVGKTLIPWQDGKFSITQDNEEEDEPWIEFDDLAALDQAKILALKLVTNRTLFYPEGRPAKDEVGLHIRRLCAVVEHDGFLSPELDESGHVRGHLRLTAATSLLKVAVFADNEKEINNTAFENIAYVVQDLYFQVREAFLLKLRKHLVRKRNAPRWNMVPFLSAHDLDEELHELGRRLAGELTSGLDEKTRMERIERQFARLLSLISHHPDFVMREDSPSEHEDWIHAATYILLYIDTVANANNIAYLHHLASQLKTVRDAAYPGNRLYKISDLAQAIIQHKRKIEGWPAGTYGGRSHLPSGLFAPIDVQKQREIARNIYLPEDYESWLFESTKKAAPKRARAPRLAADGQKKSLPQKRRKANGDPKPKRQKRENYGDEGSDGDSSEPEVVQLRERAAGKRQIKSVQSRQSARPEEASGTDESGDEDRGDDEA</sequence>
<proteinExistence type="predicted"/>
<keyword evidence="5" id="KW-0131">Cell cycle</keyword>
<dbReference type="Gene3D" id="1.25.10.10">
    <property type="entry name" value="Leucine-rich Repeat Variant"/>
    <property type="match status" value="1"/>
</dbReference>
<dbReference type="PANTHER" id="PTHR12663">
    <property type="entry name" value="ANDROGEN INDUCED INHIBITOR OF PROLIFERATION AS3 / PDS5-RELATED"/>
    <property type="match status" value="1"/>
</dbReference>
<evidence type="ECO:0000256" key="2">
    <source>
        <dbReference type="ARBA" id="ARBA00022618"/>
    </source>
</evidence>
<evidence type="ECO:0000256" key="3">
    <source>
        <dbReference type="ARBA" id="ARBA00022776"/>
    </source>
</evidence>
<evidence type="ECO:0000313" key="7">
    <source>
        <dbReference type="EMBL" id="GHJ87283.1"/>
    </source>
</evidence>
<evidence type="ECO:0000256" key="5">
    <source>
        <dbReference type="ARBA" id="ARBA00023306"/>
    </source>
</evidence>
<dbReference type="Pfam" id="PF20168">
    <property type="entry name" value="PDS5"/>
    <property type="match status" value="1"/>
</dbReference>
<dbReference type="GO" id="GO:0007064">
    <property type="term" value="P:mitotic sister chromatid cohesion"/>
    <property type="evidence" value="ECO:0007669"/>
    <property type="project" value="InterPro"/>
</dbReference>
<organism evidence="7 8">
    <name type="scientific">Naganishia liquefaciens</name>
    <dbReference type="NCBI Taxonomy" id="104408"/>
    <lineage>
        <taxon>Eukaryota</taxon>
        <taxon>Fungi</taxon>
        <taxon>Dikarya</taxon>
        <taxon>Basidiomycota</taxon>
        <taxon>Agaricomycotina</taxon>
        <taxon>Tremellomycetes</taxon>
        <taxon>Filobasidiales</taxon>
        <taxon>Filobasidiaceae</taxon>
        <taxon>Naganishia</taxon>
    </lineage>
</organism>
<keyword evidence="4" id="KW-0539">Nucleus</keyword>
<evidence type="ECO:0000256" key="1">
    <source>
        <dbReference type="ARBA" id="ARBA00004123"/>
    </source>
</evidence>
<dbReference type="CDD" id="cd19953">
    <property type="entry name" value="PDS5"/>
    <property type="match status" value="1"/>
</dbReference>
<reference evidence="7" key="1">
    <citation type="submission" date="2020-07" db="EMBL/GenBank/DDBJ databases">
        <title>Draft Genome Sequence of a Deep-Sea Yeast, Naganishia (Cryptococcus) liquefaciens strain N6.</title>
        <authorList>
            <person name="Han Y.W."/>
            <person name="Kajitani R."/>
            <person name="Morimoto H."/>
            <person name="Parhat M."/>
            <person name="Tsubouchi H."/>
            <person name="Bakenova O."/>
            <person name="Ogata M."/>
            <person name="Argunhan B."/>
            <person name="Aoki R."/>
            <person name="Kajiwara S."/>
            <person name="Itoh T."/>
            <person name="Iwasaki H."/>
        </authorList>
    </citation>
    <scope>NUCLEOTIDE SEQUENCE</scope>
    <source>
        <strain evidence="7">N6</strain>
    </source>
</reference>
<dbReference type="InterPro" id="IPR011989">
    <property type="entry name" value="ARM-like"/>
</dbReference>
<name>A0A8H3TUD6_9TREE</name>
<dbReference type="InterPro" id="IPR039776">
    <property type="entry name" value="Pds5"/>
</dbReference>
<dbReference type="OrthoDB" id="200660at2759"/>
<dbReference type="GO" id="GO:0005634">
    <property type="term" value="C:nucleus"/>
    <property type="evidence" value="ECO:0007669"/>
    <property type="project" value="UniProtKB-SubCell"/>
</dbReference>
<feature type="compositionally biased region" description="Acidic residues" evidence="6">
    <location>
        <begin position="1226"/>
        <end position="1241"/>
    </location>
</feature>
<dbReference type="GO" id="GO:0006281">
    <property type="term" value="P:DNA repair"/>
    <property type="evidence" value="ECO:0007669"/>
    <property type="project" value="TreeGrafter"/>
</dbReference>
<evidence type="ECO:0000313" key="8">
    <source>
        <dbReference type="Proteomes" id="UP000620104"/>
    </source>
</evidence>
<gene>
    <name evidence="7" type="ORF">NliqN6_3685</name>
</gene>
<dbReference type="AlphaFoldDB" id="A0A8H3TUD6"/>
<evidence type="ECO:0000256" key="6">
    <source>
        <dbReference type="SAM" id="MobiDB-lite"/>
    </source>
</evidence>
<dbReference type="EMBL" id="BLZA01000021">
    <property type="protein sequence ID" value="GHJ87283.1"/>
    <property type="molecule type" value="Genomic_DNA"/>
</dbReference>